<dbReference type="Gene3D" id="1.10.443.10">
    <property type="entry name" value="Intergrase catalytic core"/>
    <property type="match status" value="1"/>
</dbReference>
<comment type="function">
    <text evidence="10">Site-specific tyrosine recombinase, which acts by catalyzing the cutting and rejoining of the recombining DNA molecules. The XerC-XerD complex is essential to convert dimers of the bacterial chromosome into monomers to permit their segregation at cell division. It also contributes to the segregational stability of plasmids.</text>
</comment>
<feature type="active site" description="O-(3'-phospho-DNA)-tyrosine intermediate" evidence="10">
    <location>
        <position position="293"/>
    </location>
</feature>
<dbReference type="InterPro" id="IPR002104">
    <property type="entry name" value="Integrase_catalytic"/>
</dbReference>
<comment type="subunit">
    <text evidence="10">Forms a cyclic heterotetrameric complex composed of two molecules of XerC and two molecules of XerD.</text>
</comment>
<dbReference type="NCBIfam" id="NF001399">
    <property type="entry name" value="PRK00283.1"/>
    <property type="match status" value="1"/>
</dbReference>
<feature type="domain" description="Tyr recombinase" evidence="11">
    <location>
        <begin position="121"/>
        <end position="306"/>
    </location>
</feature>
<keyword evidence="5 10" id="KW-0159">Chromosome partition</keyword>
<dbReference type="InterPro" id="IPR023009">
    <property type="entry name" value="Tyrosine_recombinase_XerC/XerD"/>
</dbReference>
<evidence type="ECO:0000259" key="12">
    <source>
        <dbReference type="PROSITE" id="PS51900"/>
    </source>
</evidence>
<keyword evidence="4 10" id="KW-0132">Cell division</keyword>
<keyword evidence="8 10" id="KW-0233">DNA recombination</keyword>
<dbReference type="RefSeq" id="WP_231956601.1">
    <property type="nucleotide sequence ID" value="NZ_SJPO01000014.1"/>
</dbReference>
<keyword evidence="9 10" id="KW-0131">Cell cycle</keyword>
<evidence type="ECO:0000256" key="1">
    <source>
        <dbReference type="ARBA" id="ARBA00004496"/>
    </source>
</evidence>
<feature type="active site" evidence="10">
    <location>
        <position position="284"/>
    </location>
</feature>
<dbReference type="PANTHER" id="PTHR30349:SF81">
    <property type="entry name" value="TYROSINE RECOMBINASE XERC"/>
    <property type="match status" value="1"/>
</dbReference>
<feature type="domain" description="Core-binding (CB)" evidence="12">
    <location>
        <begin position="17"/>
        <end position="100"/>
    </location>
</feature>
<evidence type="ECO:0000256" key="4">
    <source>
        <dbReference type="ARBA" id="ARBA00022618"/>
    </source>
</evidence>
<feature type="active site" evidence="10">
    <location>
        <position position="258"/>
    </location>
</feature>
<dbReference type="SUPFAM" id="SSF56349">
    <property type="entry name" value="DNA breaking-rejoining enzymes"/>
    <property type="match status" value="1"/>
</dbReference>
<dbReference type="CDD" id="cd00798">
    <property type="entry name" value="INT_XerDC_C"/>
    <property type="match status" value="1"/>
</dbReference>
<feature type="active site" evidence="10">
    <location>
        <position position="261"/>
    </location>
</feature>
<comment type="caution">
    <text evidence="13">The sequence shown here is derived from an EMBL/GenBank/DDBJ whole genome shotgun (WGS) entry which is preliminary data.</text>
</comment>
<dbReference type="GO" id="GO:0051301">
    <property type="term" value="P:cell division"/>
    <property type="evidence" value="ECO:0007669"/>
    <property type="project" value="UniProtKB-KW"/>
</dbReference>
<evidence type="ECO:0000256" key="3">
    <source>
        <dbReference type="ARBA" id="ARBA00022490"/>
    </source>
</evidence>
<dbReference type="GO" id="GO:0006313">
    <property type="term" value="P:DNA transposition"/>
    <property type="evidence" value="ECO:0007669"/>
    <property type="project" value="UniProtKB-UniRule"/>
</dbReference>
<dbReference type="InterPro" id="IPR013762">
    <property type="entry name" value="Integrase-like_cat_sf"/>
</dbReference>
<keyword evidence="6 10" id="KW-0229">DNA integration</keyword>
<dbReference type="GO" id="GO:0009037">
    <property type="term" value="F:tyrosine-based site-specific recombinase activity"/>
    <property type="evidence" value="ECO:0007669"/>
    <property type="project" value="UniProtKB-UniRule"/>
</dbReference>
<evidence type="ECO:0000256" key="5">
    <source>
        <dbReference type="ARBA" id="ARBA00022829"/>
    </source>
</evidence>
<keyword evidence="7 10" id="KW-0238">DNA-binding</keyword>
<name>A0A5C5XY68_9BACT</name>
<dbReference type="GO" id="GO:0005737">
    <property type="term" value="C:cytoplasm"/>
    <property type="evidence" value="ECO:0007669"/>
    <property type="project" value="UniProtKB-SubCell"/>
</dbReference>
<keyword evidence="14" id="KW-1185">Reference proteome</keyword>
<dbReference type="InterPro" id="IPR004107">
    <property type="entry name" value="Integrase_SAM-like_N"/>
</dbReference>
<dbReference type="PROSITE" id="PS51898">
    <property type="entry name" value="TYR_RECOMBINASE"/>
    <property type="match status" value="1"/>
</dbReference>
<dbReference type="EMBL" id="SJPO01000014">
    <property type="protein sequence ID" value="TWT66865.1"/>
    <property type="molecule type" value="Genomic_DNA"/>
</dbReference>
<sequence length="312" mass="35412">MAPRKKSIKPKRQAAAEEASRMIEAFARYLASECHLSANTVTAYRRDMRRFFGWLAGRRIESLSVSDLSDYPRAITAEGLAPASVARHVASLRMFFRYLQLEGQLNDNQAELLNTQKLWQRMPTVLSPSQIDKLLSAPVRGEPLWRRDRALLETLYATGCRVSELSNLCGRDVHLEDGFCVCHGKGDKQRVVPLGEQAIAMLREYLDKERPKLAERRDPQSEFLFLSSRGLRLQRERVWELIKKYAAVAGVTSDLSPHSLRHSFATHLVGGGADLRQVQEMLGHASIATTQIYTHVDHSRLKKVHDTFHPRA</sequence>
<dbReference type="NCBIfam" id="TIGR02225">
    <property type="entry name" value="recomb_XerD"/>
    <property type="match status" value="1"/>
</dbReference>
<evidence type="ECO:0000256" key="9">
    <source>
        <dbReference type="ARBA" id="ARBA00023306"/>
    </source>
</evidence>
<dbReference type="InterPro" id="IPR011932">
    <property type="entry name" value="Recomb_XerD"/>
</dbReference>
<evidence type="ECO:0000256" key="7">
    <source>
        <dbReference type="ARBA" id="ARBA00023125"/>
    </source>
</evidence>
<feature type="active site" evidence="10">
    <location>
        <position position="161"/>
    </location>
</feature>
<organism evidence="13 14">
    <name type="scientific">Posidoniimonas polymericola</name>
    <dbReference type="NCBI Taxonomy" id="2528002"/>
    <lineage>
        <taxon>Bacteria</taxon>
        <taxon>Pseudomonadati</taxon>
        <taxon>Planctomycetota</taxon>
        <taxon>Planctomycetia</taxon>
        <taxon>Pirellulales</taxon>
        <taxon>Lacipirellulaceae</taxon>
        <taxon>Posidoniimonas</taxon>
    </lineage>
</organism>
<comment type="similarity">
    <text evidence="10">Belongs to the 'phage' integrase family. XerC subfamily.</text>
</comment>
<dbReference type="GO" id="GO:0003677">
    <property type="term" value="F:DNA binding"/>
    <property type="evidence" value="ECO:0007669"/>
    <property type="project" value="UniProtKB-UniRule"/>
</dbReference>
<keyword evidence="3 10" id="KW-0963">Cytoplasm</keyword>
<dbReference type="InterPro" id="IPR050090">
    <property type="entry name" value="Tyrosine_recombinase_XerCD"/>
</dbReference>
<dbReference type="PROSITE" id="PS51900">
    <property type="entry name" value="CB"/>
    <property type="match status" value="1"/>
</dbReference>
<dbReference type="HAMAP" id="MF_01808">
    <property type="entry name" value="Recomb_XerC_XerD"/>
    <property type="match status" value="1"/>
</dbReference>
<dbReference type="AlphaFoldDB" id="A0A5C5XY68"/>
<reference evidence="13 14" key="1">
    <citation type="submission" date="2019-02" db="EMBL/GenBank/DDBJ databases">
        <title>Deep-cultivation of Planctomycetes and their phenomic and genomic characterization uncovers novel biology.</title>
        <authorList>
            <person name="Wiegand S."/>
            <person name="Jogler M."/>
            <person name="Boedeker C."/>
            <person name="Pinto D."/>
            <person name="Vollmers J."/>
            <person name="Rivas-Marin E."/>
            <person name="Kohn T."/>
            <person name="Peeters S.H."/>
            <person name="Heuer A."/>
            <person name="Rast P."/>
            <person name="Oberbeckmann S."/>
            <person name="Bunk B."/>
            <person name="Jeske O."/>
            <person name="Meyerdierks A."/>
            <person name="Storesund J.E."/>
            <person name="Kallscheuer N."/>
            <person name="Luecker S."/>
            <person name="Lage O.M."/>
            <person name="Pohl T."/>
            <person name="Merkel B.J."/>
            <person name="Hornburger P."/>
            <person name="Mueller R.-W."/>
            <person name="Bruemmer F."/>
            <person name="Labrenz M."/>
            <person name="Spormann A.M."/>
            <person name="Op Den Camp H."/>
            <person name="Overmann J."/>
            <person name="Amann R."/>
            <person name="Jetten M.S.M."/>
            <person name="Mascher T."/>
            <person name="Medema M.H."/>
            <person name="Devos D.P."/>
            <person name="Kaster A.-K."/>
            <person name="Ovreas L."/>
            <person name="Rohde M."/>
            <person name="Galperin M.Y."/>
            <person name="Jogler C."/>
        </authorList>
    </citation>
    <scope>NUCLEOTIDE SEQUENCE [LARGE SCALE GENOMIC DNA]</scope>
    <source>
        <strain evidence="13 14">Pla123a</strain>
    </source>
</reference>
<dbReference type="Pfam" id="PF02899">
    <property type="entry name" value="Phage_int_SAM_1"/>
    <property type="match status" value="1"/>
</dbReference>
<accession>A0A5C5XY68</accession>
<proteinExistence type="inferred from homology"/>
<dbReference type="InterPro" id="IPR010998">
    <property type="entry name" value="Integrase_recombinase_N"/>
</dbReference>
<dbReference type="GO" id="GO:0007059">
    <property type="term" value="P:chromosome segregation"/>
    <property type="evidence" value="ECO:0007669"/>
    <property type="project" value="UniProtKB-UniRule"/>
</dbReference>
<dbReference type="Proteomes" id="UP000318478">
    <property type="component" value="Unassembled WGS sequence"/>
</dbReference>
<dbReference type="Gene3D" id="1.10.150.130">
    <property type="match status" value="1"/>
</dbReference>
<comment type="subcellular location">
    <subcellularLocation>
        <location evidence="1 10">Cytoplasm</location>
    </subcellularLocation>
</comment>
<evidence type="ECO:0000256" key="8">
    <source>
        <dbReference type="ARBA" id="ARBA00023172"/>
    </source>
</evidence>
<evidence type="ECO:0000313" key="14">
    <source>
        <dbReference type="Proteomes" id="UP000318478"/>
    </source>
</evidence>
<dbReference type="InterPro" id="IPR044068">
    <property type="entry name" value="CB"/>
</dbReference>
<evidence type="ECO:0000313" key="13">
    <source>
        <dbReference type="EMBL" id="TWT66865.1"/>
    </source>
</evidence>
<evidence type="ECO:0000256" key="10">
    <source>
        <dbReference type="HAMAP-Rule" id="MF_01808"/>
    </source>
</evidence>
<evidence type="ECO:0000256" key="2">
    <source>
        <dbReference type="ARBA" id="ARBA00010450"/>
    </source>
</evidence>
<dbReference type="PANTHER" id="PTHR30349">
    <property type="entry name" value="PHAGE INTEGRASE-RELATED"/>
    <property type="match status" value="1"/>
</dbReference>
<gene>
    <name evidence="13" type="primary">xerD_2</name>
    <name evidence="10" type="synonym">xerC</name>
    <name evidence="13" type="ORF">Pla123a_45630</name>
</gene>
<dbReference type="InterPro" id="IPR011010">
    <property type="entry name" value="DNA_brk_join_enz"/>
</dbReference>
<protein>
    <recommendedName>
        <fullName evidence="10">Tyrosine recombinase XerC</fullName>
    </recommendedName>
</protein>
<feature type="active site" evidence="10">
    <location>
        <position position="185"/>
    </location>
</feature>
<comment type="similarity">
    <text evidence="2">Belongs to the 'phage' integrase family. XerD subfamily.</text>
</comment>
<dbReference type="Pfam" id="PF00589">
    <property type="entry name" value="Phage_integrase"/>
    <property type="match status" value="1"/>
</dbReference>
<evidence type="ECO:0000256" key="6">
    <source>
        <dbReference type="ARBA" id="ARBA00022908"/>
    </source>
</evidence>
<evidence type="ECO:0000259" key="11">
    <source>
        <dbReference type="PROSITE" id="PS51898"/>
    </source>
</evidence>